<gene>
    <name evidence="7" type="ORF">UR91_C0016G0012</name>
</gene>
<dbReference type="InterPro" id="IPR000983">
    <property type="entry name" value="Bac_GSPG_pilin"/>
</dbReference>
<sequence>MKIKKGPTRNAYGIAVAGGFTLIELLVVVAIIGILASVVLVSLSAAKNKGADAAVKANLHTVINQAELFASDHGDKYWPTGGALVNGACPITYVESGTNMFESNKQMFDALKEAIKQGSGDYCFNSSSAWAVAVGLKADTSHSWCVDNSGVAKEVAHTPSTAISGAGVCID</sequence>
<dbReference type="GO" id="GO:0016020">
    <property type="term" value="C:membrane"/>
    <property type="evidence" value="ECO:0007669"/>
    <property type="project" value="UniProtKB-SubCell"/>
</dbReference>
<dbReference type="GO" id="GO:0015627">
    <property type="term" value="C:type II protein secretion system complex"/>
    <property type="evidence" value="ECO:0007669"/>
    <property type="project" value="InterPro"/>
</dbReference>
<evidence type="ECO:0000256" key="4">
    <source>
        <dbReference type="ARBA" id="ARBA00022989"/>
    </source>
</evidence>
<feature type="transmembrane region" description="Helical" evidence="6">
    <location>
        <begin position="12"/>
        <end position="40"/>
    </location>
</feature>
<evidence type="ECO:0000313" key="7">
    <source>
        <dbReference type="EMBL" id="KKP88549.1"/>
    </source>
</evidence>
<proteinExistence type="predicted"/>
<dbReference type="PANTHER" id="PTHR30093:SF44">
    <property type="entry name" value="TYPE II SECRETION SYSTEM CORE PROTEIN G"/>
    <property type="match status" value="1"/>
</dbReference>
<dbReference type="Proteomes" id="UP000034798">
    <property type="component" value="Unassembled WGS sequence"/>
</dbReference>
<dbReference type="PANTHER" id="PTHR30093">
    <property type="entry name" value="GENERAL SECRETION PATHWAY PROTEIN G"/>
    <property type="match status" value="1"/>
</dbReference>
<dbReference type="NCBIfam" id="TIGR02532">
    <property type="entry name" value="IV_pilin_GFxxxE"/>
    <property type="match status" value="1"/>
</dbReference>
<dbReference type="InterPro" id="IPR012902">
    <property type="entry name" value="N_methyl_site"/>
</dbReference>
<comment type="caution">
    <text evidence="7">The sequence shown here is derived from an EMBL/GenBank/DDBJ whole genome shotgun (WGS) entry which is preliminary data.</text>
</comment>
<evidence type="ECO:0000256" key="6">
    <source>
        <dbReference type="SAM" id="Phobius"/>
    </source>
</evidence>
<dbReference type="PROSITE" id="PS00409">
    <property type="entry name" value="PROKAR_NTER_METHYL"/>
    <property type="match status" value="1"/>
</dbReference>
<accession>A0A0G0D2T0</accession>
<dbReference type="PRINTS" id="PR00813">
    <property type="entry name" value="BCTERIALGSPG"/>
</dbReference>
<protein>
    <recommendedName>
        <fullName evidence="9">Prepilin-type N-terminal cleavage/methylation domain-containing protein</fullName>
    </recommendedName>
</protein>
<dbReference type="GO" id="GO:0015628">
    <property type="term" value="P:protein secretion by the type II secretion system"/>
    <property type="evidence" value="ECO:0007669"/>
    <property type="project" value="InterPro"/>
</dbReference>
<keyword evidence="2" id="KW-0488">Methylation</keyword>
<organism evidence="7 8">
    <name type="scientific">Candidatus Nomurabacteria bacterium GW2011_GWC2_35_8</name>
    <dbReference type="NCBI Taxonomy" id="1618752"/>
    <lineage>
        <taxon>Bacteria</taxon>
        <taxon>Candidatus Nomuraibacteriota</taxon>
    </lineage>
</organism>
<evidence type="ECO:0000256" key="3">
    <source>
        <dbReference type="ARBA" id="ARBA00022692"/>
    </source>
</evidence>
<name>A0A0G0D2T0_9BACT</name>
<dbReference type="Pfam" id="PF07963">
    <property type="entry name" value="N_methyl"/>
    <property type="match status" value="1"/>
</dbReference>
<keyword evidence="5 6" id="KW-0472">Membrane</keyword>
<dbReference type="EMBL" id="LBQZ01000016">
    <property type="protein sequence ID" value="KKP88549.1"/>
    <property type="molecule type" value="Genomic_DNA"/>
</dbReference>
<evidence type="ECO:0008006" key="9">
    <source>
        <dbReference type="Google" id="ProtNLM"/>
    </source>
</evidence>
<dbReference type="SUPFAM" id="SSF54523">
    <property type="entry name" value="Pili subunits"/>
    <property type="match status" value="1"/>
</dbReference>
<dbReference type="AlphaFoldDB" id="A0A0G0D2T0"/>
<dbReference type="InterPro" id="IPR045584">
    <property type="entry name" value="Pilin-like"/>
</dbReference>
<keyword evidence="3 6" id="KW-0812">Transmembrane</keyword>
<comment type="subcellular location">
    <subcellularLocation>
        <location evidence="1">Membrane</location>
        <topology evidence="1">Single-pass membrane protein</topology>
    </subcellularLocation>
</comment>
<dbReference type="Gene3D" id="3.30.700.10">
    <property type="entry name" value="Glycoprotein, Type 4 Pilin"/>
    <property type="match status" value="1"/>
</dbReference>
<evidence type="ECO:0000256" key="1">
    <source>
        <dbReference type="ARBA" id="ARBA00004167"/>
    </source>
</evidence>
<evidence type="ECO:0000256" key="2">
    <source>
        <dbReference type="ARBA" id="ARBA00022481"/>
    </source>
</evidence>
<evidence type="ECO:0000256" key="5">
    <source>
        <dbReference type="ARBA" id="ARBA00023136"/>
    </source>
</evidence>
<keyword evidence="4 6" id="KW-1133">Transmembrane helix</keyword>
<reference evidence="7 8" key="1">
    <citation type="journal article" date="2015" name="Nature">
        <title>rRNA introns, odd ribosomes, and small enigmatic genomes across a large radiation of phyla.</title>
        <authorList>
            <person name="Brown C.T."/>
            <person name="Hug L.A."/>
            <person name="Thomas B.C."/>
            <person name="Sharon I."/>
            <person name="Castelle C.J."/>
            <person name="Singh A."/>
            <person name="Wilkins M.J."/>
            <person name="Williams K.H."/>
            <person name="Banfield J.F."/>
        </authorList>
    </citation>
    <scope>NUCLEOTIDE SEQUENCE [LARGE SCALE GENOMIC DNA]</scope>
</reference>
<evidence type="ECO:0000313" key="8">
    <source>
        <dbReference type="Proteomes" id="UP000034798"/>
    </source>
</evidence>